<name>A0A1R0GN16_9FUNG</name>
<dbReference type="GO" id="GO:0005829">
    <property type="term" value="C:cytosol"/>
    <property type="evidence" value="ECO:0007669"/>
    <property type="project" value="TreeGrafter"/>
</dbReference>
<dbReference type="InterPro" id="IPR005615">
    <property type="entry name" value="Glutathione_synthase"/>
</dbReference>
<reference evidence="1 2" key="1">
    <citation type="journal article" date="2016" name="Mol. Biol. Evol.">
        <title>Genome-Wide Survey of Gut Fungi (Harpellales) Reveals the First Horizontally Transferred Ubiquitin Gene from a Mosquito Host.</title>
        <authorList>
            <person name="Wang Y."/>
            <person name="White M.M."/>
            <person name="Kvist S."/>
            <person name="Moncalvo J.M."/>
        </authorList>
    </citation>
    <scope>NUCLEOTIDE SEQUENCE [LARGE SCALE GENOMIC DNA]</scope>
    <source>
        <strain evidence="1 2">ALG-7-W6</strain>
    </source>
</reference>
<dbReference type="PANTHER" id="PTHR11130:SF0">
    <property type="entry name" value="GLUTATHIONE SYNTHETASE"/>
    <property type="match status" value="1"/>
</dbReference>
<dbReference type="GO" id="GO:0043295">
    <property type="term" value="F:glutathione binding"/>
    <property type="evidence" value="ECO:0007669"/>
    <property type="project" value="TreeGrafter"/>
</dbReference>
<proteinExistence type="predicted"/>
<dbReference type="Gene3D" id="3.30.1490.50">
    <property type="match status" value="1"/>
</dbReference>
<accession>A0A1R0GN16</accession>
<dbReference type="STRING" id="133383.A0A1R0GN16"/>
<dbReference type="Gene3D" id="3.30.470.20">
    <property type="entry name" value="ATP-grasp fold, B domain"/>
    <property type="match status" value="1"/>
</dbReference>
<dbReference type="AlphaFoldDB" id="A0A1R0GN16"/>
<dbReference type="OrthoDB" id="2020073at2759"/>
<dbReference type="GO" id="GO:0005524">
    <property type="term" value="F:ATP binding"/>
    <property type="evidence" value="ECO:0007669"/>
    <property type="project" value="InterPro"/>
</dbReference>
<dbReference type="Proteomes" id="UP000187455">
    <property type="component" value="Unassembled WGS sequence"/>
</dbReference>
<dbReference type="Pfam" id="PF03917">
    <property type="entry name" value="GSH_synth_ATP"/>
    <property type="match status" value="1"/>
</dbReference>
<organism evidence="1 2">
    <name type="scientific">Smittium mucronatum</name>
    <dbReference type="NCBI Taxonomy" id="133383"/>
    <lineage>
        <taxon>Eukaryota</taxon>
        <taxon>Fungi</taxon>
        <taxon>Fungi incertae sedis</taxon>
        <taxon>Zoopagomycota</taxon>
        <taxon>Kickxellomycotina</taxon>
        <taxon>Harpellomycetes</taxon>
        <taxon>Harpellales</taxon>
        <taxon>Legeriomycetaceae</taxon>
        <taxon>Smittium</taxon>
    </lineage>
</organism>
<dbReference type="PANTHER" id="PTHR11130">
    <property type="entry name" value="GLUTATHIONE SYNTHETASE"/>
    <property type="match status" value="1"/>
</dbReference>
<comment type="caution">
    <text evidence="1">The sequence shown here is derived from an EMBL/GenBank/DDBJ whole genome shotgun (WGS) entry which is preliminary data.</text>
</comment>
<sequence length="323" mass="35626">MDSLPTILVPSGDALCETLRLSNLFLESKGVFLKINSEDSIECPSGSLSIAPVALTPGIFYKECFKDAVNLQTSMNLLYYKVSNDDSFLKEVEFNTICISLSGLTALVSEFHRYLNERTSYEGLISNCKIKNSQLPENSSFTSFTDGLASAFFAYGNQSSAGIGTSMFVERYISDPKLAKAITDSFAELLPLDESPLGRSAYEKAMLKYDDYVLKPQRECGGSNTYGIEIPILLKNLSLEQQKAFILMRLINAPKFDYLFLKNGKVQKINSISELGIYGIWLSDGDKIIINNEAGHLLRTKPSDSKEAGISTGFTVIDSPLLI</sequence>
<dbReference type="EMBL" id="LSSL01006838">
    <property type="protein sequence ID" value="OLY78259.1"/>
    <property type="molecule type" value="Genomic_DNA"/>
</dbReference>
<protein>
    <submittedName>
        <fullName evidence="1">Glutathione synthetase large chain</fullName>
    </submittedName>
</protein>
<dbReference type="SUPFAM" id="SSF56059">
    <property type="entry name" value="Glutathione synthetase ATP-binding domain-like"/>
    <property type="match status" value="1"/>
</dbReference>
<dbReference type="InterPro" id="IPR014709">
    <property type="entry name" value="Glutathione_synthase_C_euk"/>
</dbReference>
<evidence type="ECO:0000313" key="2">
    <source>
        <dbReference type="Proteomes" id="UP000187455"/>
    </source>
</evidence>
<dbReference type="GO" id="GO:0004363">
    <property type="term" value="F:glutathione synthase activity"/>
    <property type="evidence" value="ECO:0007669"/>
    <property type="project" value="InterPro"/>
</dbReference>
<gene>
    <name evidence="1" type="ORF">AYI68_g7696</name>
</gene>
<keyword evidence="2" id="KW-1185">Reference proteome</keyword>
<evidence type="ECO:0000313" key="1">
    <source>
        <dbReference type="EMBL" id="OLY78259.1"/>
    </source>
</evidence>